<proteinExistence type="predicted"/>
<evidence type="ECO:0000313" key="1">
    <source>
        <dbReference type="EMBL" id="SHF67149.1"/>
    </source>
</evidence>
<protein>
    <submittedName>
        <fullName evidence="1">Uncharacterized protein</fullName>
    </submittedName>
</protein>
<organism evidence="1 2">
    <name type="scientific">Devosia limi DSM 17137</name>
    <dbReference type="NCBI Taxonomy" id="1121477"/>
    <lineage>
        <taxon>Bacteria</taxon>
        <taxon>Pseudomonadati</taxon>
        <taxon>Pseudomonadota</taxon>
        <taxon>Alphaproteobacteria</taxon>
        <taxon>Hyphomicrobiales</taxon>
        <taxon>Devosiaceae</taxon>
        <taxon>Devosia</taxon>
    </lineage>
</organism>
<accession>A0A1M5DJG1</accession>
<dbReference type="Proteomes" id="UP000184533">
    <property type="component" value="Unassembled WGS sequence"/>
</dbReference>
<evidence type="ECO:0000313" key="2">
    <source>
        <dbReference type="Proteomes" id="UP000184533"/>
    </source>
</evidence>
<dbReference type="AlphaFoldDB" id="A0A1M5DJG1"/>
<dbReference type="EMBL" id="FQVC01000011">
    <property type="protein sequence ID" value="SHF67149.1"/>
    <property type="molecule type" value="Genomic_DNA"/>
</dbReference>
<reference evidence="1 2" key="1">
    <citation type="submission" date="2016-11" db="EMBL/GenBank/DDBJ databases">
        <authorList>
            <person name="Jaros S."/>
            <person name="Januszkiewicz K."/>
            <person name="Wedrychowicz H."/>
        </authorList>
    </citation>
    <scope>NUCLEOTIDE SEQUENCE [LARGE SCALE GENOMIC DNA]</scope>
    <source>
        <strain evidence="1 2">DSM 17137</strain>
    </source>
</reference>
<sequence length="75" mass="7960">MGVSMEEVEGEGDKFCFWYLAISPCLAACSTPTLTLPLEGEGTQTEGAVLGRPARCRNTHRVTPAKAGVQFGDAE</sequence>
<gene>
    <name evidence="1" type="ORF">SAMN02745223_03268</name>
</gene>
<name>A0A1M5DJG1_9HYPH</name>